<keyword evidence="3" id="KW-1185">Reference proteome</keyword>
<feature type="compositionally biased region" description="Low complexity" evidence="1">
    <location>
        <begin position="32"/>
        <end position="42"/>
    </location>
</feature>
<feature type="compositionally biased region" description="Acidic residues" evidence="1">
    <location>
        <begin position="139"/>
        <end position="151"/>
    </location>
</feature>
<dbReference type="Proteomes" id="UP000293360">
    <property type="component" value="Unassembled WGS sequence"/>
</dbReference>
<reference evidence="2 3" key="1">
    <citation type="submission" date="2018-06" db="EMBL/GenBank/DDBJ databases">
        <title>Complete Genomes of Monosporascus.</title>
        <authorList>
            <person name="Robinson A.J."/>
            <person name="Natvig D.O."/>
        </authorList>
    </citation>
    <scope>NUCLEOTIDE SEQUENCE [LARGE SCALE GENOMIC DNA]</scope>
    <source>
        <strain evidence="2 3">CBS 110550</strain>
    </source>
</reference>
<feature type="compositionally biased region" description="Basic residues" evidence="1">
    <location>
        <begin position="163"/>
        <end position="173"/>
    </location>
</feature>
<dbReference type="AlphaFoldDB" id="A0A4Q4SXN7"/>
<dbReference type="EMBL" id="QJNU01000839">
    <property type="protein sequence ID" value="RYO84821.1"/>
    <property type="molecule type" value="Genomic_DNA"/>
</dbReference>
<proteinExistence type="predicted"/>
<sequence>MEHVPQKSSARRALAAEIVSASRPTEHRECSESQASSRSELSVVELDGEDGDITNTGIHPKRILTTLPPSPRLPTQNLSSTAYPATHNSVEDGWHNFLEWRDFVNSVQQGRDDDAESSYGYDSRFRQEARSSQSFKNGDDDDDGGENEDDLIVSWPQPPRDTVRRRPRTGHRHRLRACSAQRTVGHMSASDPPCLVPGGSPLRQVTHARDLVSVGGEAAWVSERCEVGPRGGDGVDGGTTHRGAFC</sequence>
<evidence type="ECO:0000256" key="1">
    <source>
        <dbReference type="SAM" id="MobiDB-lite"/>
    </source>
</evidence>
<organism evidence="2 3">
    <name type="scientific">Monosporascus ibericus</name>
    <dbReference type="NCBI Taxonomy" id="155417"/>
    <lineage>
        <taxon>Eukaryota</taxon>
        <taxon>Fungi</taxon>
        <taxon>Dikarya</taxon>
        <taxon>Ascomycota</taxon>
        <taxon>Pezizomycotina</taxon>
        <taxon>Sordariomycetes</taxon>
        <taxon>Xylariomycetidae</taxon>
        <taxon>Xylariales</taxon>
        <taxon>Xylariales incertae sedis</taxon>
        <taxon>Monosporascus</taxon>
    </lineage>
</organism>
<evidence type="ECO:0000313" key="3">
    <source>
        <dbReference type="Proteomes" id="UP000293360"/>
    </source>
</evidence>
<protein>
    <submittedName>
        <fullName evidence="2">Uncharacterized protein</fullName>
    </submittedName>
</protein>
<gene>
    <name evidence="2" type="ORF">DL764_009274</name>
</gene>
<dbReference type="OrthoDB" id="4772967at2759"/>
<evidence type="ECO:0000313" key="2">
    <source>
        <dbReference type="EMBL" id="RYO84821.1"/>
    </source>
</evidence>
<feature type="region of interest" description="Disordered" evidence="1">
    <location>
        <begin position="1"/>
        <end position="80"/>
    </location>
</feature>
<accession>A0A4Q4SXN7</accession>
<comment type="caution">
    <text evidence="2">The sequence shown here is derived from an EMBL/GenBank/DDBJ whole genome shotgun (WGS) entry which is preliminary data.</text>
</comment>
<name>A0A4Q4SXN7_9PEZI</name>
<feature type="region of interest" description="Disordered" evidence="1">
    <location>
        <begin position="109"/>
        <end position="173"/>
    </location>
</feature>